<dbReference type="AlphaFoldDB" id="A0A1D2MFX3"/>
<comment type="caution">
    <text evidence="3">The sequence shown here is derived from an EMBL/GenBank/DDBJ whole genome shotgun (WGS) entry which is preliminary data.</text>
</comment>
<keyword evidence="4" id="KW-1185">Reference proteome</keyword>
<name>A0A1D2MFX3_ORCCI</name>
<dbReference type="EMBL" id="LJIJ01001425">
    <property type="protein sequence ID" value="ODM91774.1"/>
    <property type="molecule type" value="Genomic_DNA"/>
</dbReference>
<reference evidence="3 4" key="1">
    <citation type="journal article" date="2016" name="Genome Biol. Evol.">
        <title>Gene Family Evolution Reflects Adaptation to Soil Environmental Stressors in the Genome of the Collembolan Orchesella cincta.</title>
        <authorList>
            <person name="Faddeeva-Vakhrusheva A."/>
            <person name="Derks M.F."/>
            <person name="Anvar S.Y."/>
            <person name="Agamennone V."/>
            <person name="Suring W."/>
            <person name="Smit S."/>
            <person name="van Straalen N.M."/>
            <person name="Roelofs D."/>
        </authorList>
    </citation>
    <scope>NUCLEOTIDE SEQUENCE [LARGE SCALE GENOMIC DNA]</scope>
    <source>
        <tissue evidence="3">Mixed pool</tissue>
    </source>
</reference>
<evidence type="ECO:0000256" key="1">
    <source>
        <dbReference type="SAM" id="Phobius"/>
    </source>
</evidence>
<gene>
    <name evidence="3" type="ORF">Ocin01_14908</name>
</gene>
<keyword evidence="1" id="KW-0472">Membrane</keyword>
<dbReference type="Proteomes" id="UP000094527">
    <property type="component" value="Unassembled WGS sequence"/>
</dbReference>
<keyword evidence="1" id="KW-1133">Transmembrane helix</keyword>
<proteinExistence type="predicted"/>
<protein>
    <submittedName>
        <fullName evidence="3">Uncharacterized protein</fullName>
    </submittedName>
</protein>
<sequence>MLSLILLTFCVELVLSASISPPFPHNAINATIASWRKLECNVDVIFRQEGPSIQILCGLEDVMSWLDTWFKPLLVVLIIFMILIVTALVLCCIRMSKLNLDSCGISKRIGCKETENSVENSKTIPFLRNPKVT</sequence>
<accession>A0A1D2MFX3</accession>
<evidence type="ECO:0000256" key="2">
    <source>
        <dbReference type="SAM" id="SignalP"/>
    </source>
</evidence>
<evidence type="ECO:0000313" key="4">
    <source>
        <dbReference type="Proteomes" id="UP000094527"/>
    </source>
</evidence>
<organism evidence="3 4">
    <name type="scientific">Orchesella cincta</name>
    <name type="common">Springtail</name>
    <name type="synonym">Podura cincta</name>
    <dbReference type="NCBI Taxonomy" id="48709"/>
    <lineage>
        <taxon>Eukaryota</taxon>
        <taxon>Metazoa</taxon>
        <taxon>Ecdysozoa</taxon>
        <taxon>Arthropoda</taxon>
        <taxon>Hexapoda</taxon>
        <taxon>Collembola</taxon>
        <taxon>Entomobryomorpha</taxon>
        <taxon>Entomobryoidea</taxon>
        <taxon>Orchesellidae</taxon>
        <taxon>Orchesellinae</taxon>
        <taxon>Orchesella</taxon>
    </lineage>
</organism>
<feature type="signal peptide" evidence="2">
    <location>
        <begin position="1"/>
        <end position="16"/>
    </location>
</feature>
<evidence type="ECO:0000313" key="3">
    <source>
        <dbReference type="EMBL" id="ODM91774.1"/>
    </source>
</evidence>
<feature type="chain" id="PRO_5008903965" evidence="2">
    <location>
        <begin position="17"/>
        <end position="133"/>
    </location>
</feature>
<keyword evidence="2" id="KW-0732">Signal</keyword>
<keyword evidence="1" id="KW-0812">Transmembrane</keyword>
<feature type="transmembrane region" description="Helical" evidence="1">
    <location>
        <begin position="73"/>
        <end position="93"/>
    </location>
</feature>